<dbReference type="Proteomes" id="UP000539372">
    <property type="component" value="Unassembled WGS sequence"/>
</dbReference>
<dbReference type="RefSeq" id="WP_169626364.1">
    <property type="nucleotide sequence ID" value="NZ_JABBNT010000005.1"/>
</dbReference>
<evidence type="ECO:0000313" key="3">
    <source>
        <dbReference type="Proteomes" id="UP000539372"/>
    </source>
</evidence>
<dbReference type="NCBIfam" id="NF005677">
    <property type="entry name" value="PRK07471.1"/>
    <property type="match status" value="1"/>
</dbReference>
<evidence type="ECO:0000259" key="1">
    <source>
        <dbReference type="SMART" id="SM00382"/>
    </source>
</evidence>
<dbReference type="SMART" id="SM00382">
    <property type="entry name" value="AAA"/>
    <property type="match status" value="1"/>
</dbReference>
<dbReference type="InterPro" id="IPR050238">
    <property type="entry name" value="DNA_Rep/Repair_Clamp_Loader"/>
</dbReference>
<dbReference type="PANTHER" id="PTHR11669:SF8">
    <property type="entry name" value="DNA POLYMERASE III SUBUNIT DELTA"/>
    <property type="match status" value="1"/>
</dbReference>
<dbReference type="SUPFAM" id="SSF52540">
    <property type="entry name" value="P-loop containing nucleoside triphosphate hydrolases"/>
    <property type="match status" value="1"/>
</dbReference>
<name>A0A7Y0E2C8_9PROT</name>
<dbReference type="EMBL" id="JABBNT010000005">
    <property type="protein sequence ID" value="NMM45964.1"/>
    <property type="molecule type" value="Genomic_DNA"/>
</dbReference>
<dbReference type="InterPro" id="IPR003593">
    <property type="entry name" value="AAA+_ATPase"/>
</dbReference>
<dbReference type="EC" id="2.7.7.7" evidence="2"/>
<feature type="domain" description="AAA+ ATPase" evidence="1">
    <location>
        <begin position="34"/>
        <end position="195"/>
    </location>
</feature>
<keyword evidence="2" id="KW-0548">Nucleotidyltransferase</keyword>
<dbReference type="PANTHER" id="PTHR11669">
    <property type="entry name" value="REPLICATION FACTOR C / DNA POLYMERASE III GAMMA-TAU SUBUNIT"/>
    <property type="match status" value="1"/>
</dbReference>
<keyword evidence="3" id="KW-1185">Reference proteome</keyword>
<keyword evidence="2" id="KW-0808">Transferase</keyword>
<sequence>MTDDVIPPPRENSDLQGHEDAEAKVIEAWKSKRFPHAWLITGASGIGKATFAYRMARWILSGGDGGPGGGQGDGLFGDAAPASLYMPPESGTFRRIVSGGHPDFRAIEKPEGKTTIPVEDVRAVLSFVQQTAAESDWKAIVIDTADELNTSGANAILKALEEPPPRTLFLLVSHAPGRLLPTIRSRCRKLALQPLAPTVLTSLLSRYAPDIGAGDAELLAELSEGSIGTALDYAAAGGIDLYRAAMVLMSNPARPKPEQLYGLADMLSGKGAESAYTAFRTLMDWWMKRAIRAQASGMRPPTVLPEEDQALEAWFSLGGLETSMQLWEKLTGLLAQTDNPANLDKRQVIVSAFLEIQKTAAR</sequence>
<proteinExistence type="predicted"/>
<organism evidence="2 3">
    <name type="scientific">Pacificispira spongiicola</name>
    <dbReference type="NCBI Taxonomy" id="2729598"/>
    <lineage>
        <taxon>Bacteria</taxon>
        <taxon>Pseudomonadati</taxon>
        <taxon>Pseudomonadota</taxon>
        <taxon>Alphaproteobacteria</taxon>
        <taxon>Rhodospirillales</taxon>
        <taxon>Rhodospirillaceae</taxon>
        <taxon>Pacificispira</taxon>
    </lineage>
</organism>
<dbReference type="InterPro" id="IPR027417">
    <property type="entry name" value="P-loop_NTPase"/>
</dbReference>
<gene>
    <name evidence="2" type="ORF">HH303_15815</name>
</gene>
<dbReference type="AlphaFoldDB" id="A0A7Y0E2C8"/>
<dbReference type="GO" id="GO:0003887">
    <property type="term" value="F:DNA-directed DNA polymerase activity"/>
    <property type="evidence" value="ECO:0007669"/>
    <property type="project" value="UniProtKB-EC"/>
</dbReference>
<dbReference type="Pfam" id="PF13177">
    <property type="entry name" value="DNA_pol3_delta2"/>
    <property type="match status" value="1"/>
</dbReference>
<comment type="caution">
    <text evidence="2">The sequence shown here is derived from an EMBL/GenBank/DDBJ whole genome shotgun (WGS) entry which is preliminary data.</text>
</comment>
<protein>
    <submittedName>
        <fullName evidence="2">DNA polymerase III subunit delta</fullName>
        <ecNumber evidence="2">2.7.7.7</ecNumber>
    </submittedName>
</protein>
<dbReference type="Gene3D" id="3.40.50.300">
    <property type="entry name" value="P-loop containing nucleotide triphosphate hydrolases"/>
    <property type="match status" value="1"/>
</dbReference>
<accession>A0A7Y0E2C8</accession>
<dbReference type="GO" id="GO:0009360">
    <property type="term" value="C:DNA polymerase III complex"/>
    <property type="evidence" value="ECO:0007669"/>
    <property type="project" value="TreeGrafter"/>
</dbReference>
<evidence type="ECO:0000313" key="2">
    <source>
        <dbReference type="EMBL" id="NMM45964.1"/>
    </source>
</evidence>
<reference evidence="2 3" key="1">
    <citation type="submission" date="2020-04" db="EMBL/GenBank/DDBJ databases">
        <title>Rhodospirillaceae bacterium KN72 isolated from deep sea.</title>
        <authorList>
            <person name="Zhang D.-C."/>
        </authorList>
    </citation>
    <scope>NUCLEOTIDE SEQUENCE [LARGE SCALE GENOMIC DNA]</scope>
    <source>
        <strain evidence="2 3">KN72</strain>
    </source>
</reference>
<dbReference type="GO" id="GO:0006261">
    <property type="term" value="P:DNA-templated DNA replication"/>
    <property type="evidence" value="ECO:0007669"/>
    <property type="project" value="TreeGrafter"/>
</dbReference>